<sequence>MATVCFIASAPAQAVGPTSWFTAWAQSQQGLAASKLNNQSIRMVAHLSQGGSAVRIRLQNTFGKQPLIIDRATVGRSGKDATLVDTARPITFAGGRSVTIPPGGELWSDETGLDTRPQDDVAVSMYVAGTVVPGQHAFAARDNYLTPPGTGDHTAESSGSAYTQTVVSTYLVSAVDVHNPALQGTVVGFGSSVVDGVGSTNCGPGCTELGANRRWLDDLGRRISAELPPGEQLAVANAGISATTSSGECPSIPQEAAGLDALARLDRDVLALHGVTGVIYYYGTNDLAAGCTAAQILDSYHKVFQRLRDAGIAVHVTPITPRPSYTDRQNLDRHTVGTFVKRWNNCAGTCDDVIDFDQVLKDPLKPNSIYPPYDNGDGAHANIAGQQALADYVCLPALRPGSKGQSCVPL</sequence>
<evidence type="ECO:0000313" key="3">
    <source>
        <dbReference type="Proteomes" id="UP000584374"/>
    </source>
</evidence>
<evidence type="ECO:0000313" key="2">
    <source>
        <dbReference type="EMBL" id="MBB5159585.1"/>
    </source>
</evidence>
<evidence type="ECO:0000259" key="1">
    <source>
        <dbReference type="Pfam" id="PF13472"/>
    </source>
</evidence>
<proteinExistence type="predicted"/>
<accession>A0A840QK43</accession>
<feature type="domain" description="SGNH hydrolase-type esterase" evidence="1">
    <location>
        <begin position="189"/>
        <end position="388"/>
    </location>
</feature>
<dbReference type="PANTHER" id="PTHR43784:SF2">
    <property type="entry name" value="GDSL-LIKE LIPASE_ACYLHYDROLASE, PUTATIVE (AFU_ORTHOLOGUE AFUA_2G00820)-RELATED"/>
    <property type="match status" value="1"/>
</dbReference>
<protein>
    <submittedName>
        <fullName evidence="2">Lysophospholipase L1-like esterase</fullName>
    </submittedName>
</protein>
<dbReference type="InterPro" id="IPR036514">
    <property type="entry name" value="SGNH_hydro_sf"/>
</dbReference>
<dbReference type="SUPFAM" id="SSF52266">
    <property type="entry name" value="SGNH hydrolase"/>
    <property type="match status" value="1"/>
</dbReference>
<comment type="caution">
    <text evidence="2">The sequence shown here is derived from an EMBL/GenBank/DDBJ whole genome shotgun (WGS) entry which is preliminary data.</text>
</comment>
<dbReference type="Gene3D" id="3.40.50.1110">
    <property type="entry name" value="SGNH hydrolase"/>
    <property type="match status" value="1"/>
</dbReference>
<dbReference type="EMBL" id="JACHIW010000002">
    <property type="protein sequence ID" value="MBB5159585.1"/>
    <property type="molecule type" value="Genomic_DNA"/>
</dbReference>
<dbReference type="Pfam" id="PF13472">
    <property type="entry name" value="Lipase_GDSL_2"/>
    <property type="match status" value="1"/>
</dbReference>
<dbReference type="InterPro" id="IPR053140">
    <property type="entry name" value="GDSL_Rv0518-like"/>
</dbReference>
<dbReference type="PANTHER" id="PTHR43784">
    <property type="entry name" value="GDSL-LIKE LIPASE/ACYLHYDROLASE, PUTATIVE (AFU_ORTHOLOGUE AFUA_2G00820)-RELATED"/>
    <property type="match status" value="1"/>
</dbReference>
<organism evidence="2 3">
    <name type="scientific">Saccharopolyspora phatthalungensis</name>
    <dbReference type="NCBI Taxonomy" id="664693"/>
    <lineage>
        <taxon>Bacteria</taxon>
        <taxon>Bacillati</taxon>
        <taxon>Actinomycetota</taxon>
        <taxon>Actinomycetes</taxon>
        <taxon>Pseudonocardiales</taxon>
        <taxon>Pseudonocardiaceae</taxon>
        <taxon>Saccharopolyspora</taxon>
    </lineage>
</organism>
<name>A0A840QK43_9PSEU</name>
<reference evidence="2 3" key="1">
    <citation type="submission" date="2020-08" db="EMBL/GenBank/DDBJ databases">
        <title>Sequencing the genomes of 1000 actinobacteria strains.</title>
        <authorList>
            <person name="Klenk H.-P."/>
        </authorList>
    </citation>
    <scope>NUCLEOTIDE SEQUENCE [LARGE SCALE GENOMIC DNA]</scope>
    <source>
        <strain evidence="2 3">DSM 45584</strain>
    </source>
</reference>
<dbReference type="RefSeq" id="WP_246471953.1">
    <property type="nucleotide sequence ID" value="NZ_JACHIW010000002.1"/>
</dbReference>
<gene>
    <name evidence="2" type="ORF">BJ970_007184</name>
</gene>
<dbReference type="AlphaFoldDB" id="A0A840QK43"/>
<keyword evidence="3" id="KW-1185">Reference proteome</keyword>
<dbReference type="Proteomes" id="UP000584374">
    <property type="component" value="Unassembled WGS sequence"/>
</dbReference>
<dbReference type="InterPro" id="IPR013830">
    <property type="entry name" value="SGNH_hydro"/>
</dbReference>